<dbReference type="InterPro" id="IPR036188">
    <property type="entry name" value="FAD/NAD-bd_sf"/>
</dbReference>
<dbReference type="OrthoDB" id="9798604at2"/>
<keyword evidence="3" id="KW-0285">Flavoprotein</keyword>
<keyword evidence="5" id="KW-0560">Oxidoreductase</keyword>
<evidence type="ECO:0000259" key="6">
    <source>
        <dbReference type="Pfam" id="PF05199"/>
    </source>
</evidence>
<dbReference type="Gene3D" id="3.50.50.60">
    <property type="entry name" value="FAD/NAD(P)-binding domain"/>
    <property type="match status" value="2"/>
</dbReference>
<evidence type="ECO:0000256" key="4">
    <source>
        <dbReference type="ARBA" id="ARBA00022827"/>
    </source>
</evidence>
<evidence type="ECO:0000256" key="1">
    <source>
        <dbReference type="ARBA" id="ARBA00001974"/>
    </source>
</evidence>
<evidence type="ECO:0000256" key="5">
    <source>
        <dbReference type="ARBA" id="ARBA00023002"/>
    </source>
</evidence>
<organism evidence="7 8">
    <name type="scientific">Egicoccus halophilus</name>
    <dbReference type="NCBI Taxonomy" id="1670830"/>
    <lineage>
        <taxon>Bacteria</taxon>
        <taxon>Bacillati</taxon>
        <taxon>Actinomycetota</taxon>
        <taxon>Nitriliruptoria</taxon>
        <taxon>Egicoccales</taxon>
        <taxon>Egicoccaceae</taxon>
        <taxon>Egicoccus</taxon>
    </lineage>
</organism>
<dbReference type="Pfam" id="PF05199">
    <property type="entry name" value="GMC_oxred_C"/>
    <property type="match status" value="1"/>
</dbReference>
<name>A0A8J3AEB3_9ACTN</name>
<evidence type="ECO:0000313" key="8">
    <source>
        <dbReference type="Proteomes" id="UP000650511"/>
    </source>
</evidence>
<dbReference type="SUPFAM" id="SSF51905">
    <property type="entry name" value="FAD/NAD(P)-binding domain"/>
    <property type="match status" value="1"/>
</dbReference>
<evidence type="ECO:0000256" key="2">
    <source>
        <dbReference type="ARBA" id="ARBA00010790"/>
    </source>
</evidence>
<dbReference type="EMBL" id="BMHA01000005">
    <property type="protein sequence ID" value="GGI06081.1"/>
    <property type="molecule type" value="Genomic_DNA"/>
</dbReference>
<evidence type="ECO:0000256" key="3">
    <source>
        <dbReference type="ARBA" id="ARBA00022630"/>
    </source>
</evidence>
<reference evidence="7" key="1">
    <citation type="journal article" date="2014" name="Int. J. Syst. Evol. Microbiol.">
        <title>Complete genome sequence of Corynebacterium casei LMG S-19264T (=DSM 44701T), isolated from a smear-ripened cheese.</title>
        <authorList>
            <consortium name="US DOE Joint Genome Institute (JGI-PGF)"/>
            <person name="Walter F."/>
            <person name="Albersmeier A."/>
            <person name="Kalinowski J."/>
            <person name="Ruckert C."/>
        </authorList>
    </citation>
    <scope>NUCLEOTIDE SEQUENCE</scope>
    <source>
        <strain evidence="7">CGMCC 1.14988</strain>
    </source>
</reference>
<keyword evidence="4" id="KW-0274">FAD</keyword>
<dbReference type="RefSeq" id="WP_130648675.1">
    <property type="nucleotide sequence ID" value="NZ_BMHA01000005.1"/>
</dbReference>
<dbReference type="PANTHER" id="PTHR42784">
    <property type="entry name" value="PYRANOSE 2-OXIDASE"/>
    <property type="match status" value="1"/>
</dbReference>
<dbReference type="InterPro" id="IPR007867">
    <property type="entry name" value="GMC_OxRtase_C"/>
</dbReference>
<accession>A0A8J3AEB3</accession>
<evidence type="ECO:0000313" key="7">
    <source>
        <dbReference type="EMBL" id="GGI06081.1"/>
    </source>
</evidence>
<comment type="similarity">
    <text evidence="2">Belongs to the GMC oxidoreductase family.</text>
</comment>
<keyword evidence="8" id="KW-1185">Reference proteome</keyword>
<dbReference type="AlphaFoldDB" id="A0A8J3AEB3"/>
<dbReference type="GO" id="GO:0016614">
    <property type="term" value="F:oxidoreductase activity, acting on CH-OH group of donors"/>
    <property type="evidence" value="ECO:0007669"/>
    <property type="project" value="InterPro"/>
</dbReference>
<feature type="domain" description="Glucose-methanol-choline oxidoreductase C-terminal" evidence="6">
    <location>
        <begin position="399"/>
        <end position="520"/>
    </location>
</feature>
<comment type="caution">
    <text evidence="7">The sequence shown here is derived from an EMBL/GenBank/DDBJ whole genome shotgun (WGS) entry which is preliminary data.</text>
</comment>
<dbReference type="InterPro" id="IPR051473">
    <property type="entry name" value="P2Ox-like"/>
</dbReference>
<dbReference type="PANTHER" id="PTHR42784:SF1">
    <property type="entry name" value="PYRANOSE 2-OXIDASE"/>
    <property type="match status" value="1"/>
</dbReference>
<reference evidence="7" key="2">
    <citation type="submission" date="2020-09" db="EMBL/GenBank/DDBJ databases">
        <authorList>
            <person name="Sun Q."/>
            <person name="Zhou Y."/>
        </authorList>
    </citation>
    <scope>NUCLEOTIDE SEQUENCE</scope>
    <source>
        <strain evidence="7">CGMCC 1.14988</strain>
    </source>
</reference>
<gene>
    <name evidence="7" type="ORF">GCM10011354_17320</name>
</gene>
<dbReference type="Proteomes" id="UP000650511">
    <property type="component" value="Unassembled WGS sequence"/>
</dbReference>
<comment type="cofactor">
    <cofactor evidence="1">
        <name>FAD</name>
        <dbReference type="ChEBI" id="CHEBI:57692"/>
    </cofactor>
</comment>
<sequence>MIRDVDELPDDARLHAEVVVVGAGFAGIDLALRLAGDGHRVVLLESGRREFDSRIQELARFESVGREVRTPAPDSPFTPYLPPVFRGEFRVRQLGGTSNIWTGKWRAFDPLDLAPRPWVPHSGWPIGFDELLPYYAEVARDYGLGDFDAFAARPDVRRASERLDAAGLELSFHYWQQRPSRPGRDRVDELERAEQVEVVLGATATELVLDDAHRRVRSVAFAALDGRRFAVEADAVVLATGGLESARLLLASDRQVPGGIGNATGLVGRFHMDHPKSKHARLHPGPGMTLIEPWTRTDPKPRFHVSLALADEVQRDERTLDHAVYLSPVRTYQVDYPEREVAALREAVRARRPAAAVSAAWELLRRPGAVRKVLQRTRYREGTGPIAHYRASMYVEQAPNPDSRLRLAEERDELGVRRLVIDWQLDELDHASFRQVIASLSRRMTAAGIGTLDLGTDEPSLEEWVDAAHHIGATRMADDPAEGVVDRDTRVFGTDNLYVASSSVFPTGHSAAPTMTILALTRRLGDHLAARLADRAGG</sequence>
<protein>
    <submittedName>
        <fullName evidence="7">GMC family oxidoreductase</fullName>
    </submittedName>
</protein>
<proteinExistence type="inferred from homology"/>